<dbReference type="HOGENOM" id="CLU_153095_0_0_10"/>
<evidence type="ECO:0000313" key="2">
    <source>
        <dbReference type="EMBL" id="EAR16597.1"/>
    </source>
</evidence>
<feature type="transmembrane region" description="Helical" evidence="1">
    <location>
        <begin position="74"/>
        <end position="96"/>
    </location>
</feature>
<accession>A4CI39</accession>
<dbReference type="EMBL" id="CP001712">
    <property type="protein sequence ID" value="EAR16597.1"/>
    <property type="molecule type" value="Genomic_DNA"/>
</dbReference>
<keyword evidence="1" id="KW-1133">Transmembrane helix</keyword>
<name>A4CI39_ROBBH</name>
<keyword evidence="1" id="KW-0472">Membrane</keyword>
<protein>
    <recommendedName>
        <fullName evidence="4">Competence protein</fullName>
    </recommendedName>
</protein>
<dbReference type="KEGG" id="rbi:RB2501_06845"/>
<dbReference type="RefSeq" id="WP_015753354.1">
    <property type="nucleotide sequence ID" value="NC_013222.1"/>
</dbReference>
<feature type="transmembrane region" description="Helical" evidence="1">
    <location>
        <begin position="40"/>
        <end position="68"/>
    </location>
</feature>
<organism evidence="2 3">
    <name type="scientific">Robiginitalea biformata (strain ATCC BAA-864 / DSM 15991 / KCTC 12146 / HTCC2501)</name>
    <dbReference type="NCBI Taxonomy" id="313596"/>
    <lineage>
        <taxon>Bacteria</taxon>
        <taxon>Pseudomonadati</taxon>
        <taxon>Bacteroidota</taxon>
        <taxon>Flavobacteriia</taxon>
        <taxon>Flavobacteriales</taxon>
        <taxon>Flavobacteriaceae</taxon>
        <taxon>Robiginitalea</taxon>
    </lineage>
</organism>
<gene>
    <name evidence="2" type="ordered locus">RB2501_06845</name>
</gene>
<reference evidence="2 3" key="1">
    <citation type="journal article" date="2009" name="J. Bacteriol.">
        <title>Complete genome sequence of Robiginitalea biformata HTCC2501.</title>
        <authorList>
            <person name="Oh H.M."/>
            <person name="Giovannoni S.J."/>
            <person name="Lee K."/>
            <person name="Ferriera S."/>
            <person name="Johnson J."/>
            <person name="Cho J.C."/>
        </authorList>
    </citation>
    <scope>NUCLEOTIDE SEQUENCE [LARGE SCALE GENOMIC DNA]</scope>
    <source>
        <strain evidence="3">ATCC BAA-864 / HTCC2501 / KCTC 12146</strain>
    </source>
</reference>
<keyword evidence="1" id="KW-0812">Transmembrane</keyword>
<sequence length="117" mass="13298">MAFDELKERAAEAERDLKEYGQASAEYYKLKAFKLAMRSFLYLAKGFVLGFILLLTLIFLSVAGAYAIGERMDSLSTGFLIVAGAYLVVFLLAYLLKDSMNAPILRKFSEYFYEEDE</sequence>
<evidence type="ECO:0000313" key="3">
    <source>
        <dbReference type="Proteomes" id="UP000009049"/>
    </source>
</evidence>
<dbReference type="STRING" id="313596.RB2501_06845"/>
<keyword evidence="3" id="KW-1185">Reference proteome</keyword>
<evidence type="ECO:0008006" key="4">
    <source>
        <dbReference type="Google" id="ProtNLM"/>
    </source>
</evidence>
<dbReference type="OrthoDB" id="1144182at2"/>
<proteinExistence type="predicted"/>
<dbReference type="AlphaFoldDB" id="A4CI39"/>
<evidence type="ECO:0000256" key="1">
    <source>
        <dbReference type="SAM" id="Phobius"/>
    </source>
</evidence>
<dbReference type="eggNOG" id="ENOG5032YZ6">
    <property type="taxonomic scope" value="Bacteria"/>
</dbReference>
<dbReference type="Proteomes" id="UP000009049">
    <property type="component" value="Chromosome"/>
</dbReference>